<reference evidence="8 9" key="1">
    <citation type="submission" date="2019-01" db="EMBL/GenBank/DDBJ databases">
        <title>Genome sequencing of strain DFW100M-13.</title>
        <authorList>
            <person name="Heo J."/>
            <person name="Kim S.-J."/>
            <person name="Kim J.-S."/>
            <person name="Hong S.-B."/>
            <person name="Kwon S.-W."/>
        </authorList>
    </citation>
    <scope>NUCLEOTIDE SEQUENCE [LARGE SCALE GENOMIC DNA]</scope>
    <source>
        <strain evidence="8 9">DFW100M-13</strain>
    </source>
</reference>
<sequence>MSATAFAPVPNAAAAASIPRRIGSLRRVLTLTALLARPTRQGRAALVLPVVAFAVTTALLLTVVGGTRMFLTDPRATGEGLYGQLGVLALILLAVPVATLGAAAARLSSRRRNDRLATLRLLGASSAEVSAMTVLEAGATAFVGALAGVAVYALVLPVVGLLPFFGGPIGVAAVWTGWGIVALTVGALTVLATVSAAVGLRRVRLTPLGVRQRTDAAPRRVLVIVIATIALGVVVFVVANLSALGQLLGPAIAIGVLLALFGVAMLIINLIGAPIVAARGRAMARRSRTAAHLIAGRELAAHASTAWRRVSAIAMISFIAVIGGVGVAMAGLAGSGSDATLFADVRTGVLVTLAAGFLLLACSVGVTQAASVLEDRALIVGLDRLGMPERQLRRARRLTVLVPLRWAALGGAAVGVALSVPVVGVALIVAPASLAVVAVTFVLGFGLVLAALAAVRPLLTAVRREA</sequence>
<dbReference type="OrthoDB" id="5118998at2"/>
<evidence type="ECO:0000259" key="7">
    <source>
        <dbReference type="Pfam" id="PF02687"/>
    </source>
</evidence>
<dbReference type="PRINTS" id="PR00173">
    <property type="entry name" value="EDTRNSPORT"/>
</dbReference>
<evidence type="ECO:0000256" key="1">
    <source>
        <dbReference type="ARBA" id="ARBA00004651"/>
    </source>
</evidence>
<keyword evidence="9" id="KW-1185">Reference proteome</keyword>
<evidence type="ECO:0000256" key="2">
    <source>
        <dbReference type="ARBA" id="ARBA00022475"/>
    </source>
</evidence>
<protein>
    <submittedName>
        <fullName evidence="8">FtsX-like permease family protein</fullName>
    </submittedName>
</protein>
<proteinExistence type="predicted"/>
<evidence type="ECO:0000256" key="5">
    <source>
        <dbReference type="ARBA" id="ARBA00023136"/>
    </source>
</evidence>
<name>A0A4P6ED44_9MICO</name>
<feature type="transmembrane region" description="Helical" evidence="6">
    <location>
        <begin position="434"/>
        <end position="455"/>
    </location>
</feature>
<feature type="transmembrane region" description="Helical" evidence="6">
    <location>
        <begin position="85"/>
        <end position="108"/>
    </location>
</feature>
<feature type="transmembrane region" description="Helical" evidence="6">
    <location>
        <begin position="175"/>
        <end position="200"/>
    </location>
</feature>
<dbReference type="GO" id="GO:0005886">
    <property type="term" value="C:plasma membrane"/>
    <property type="evidence" value="ECO:0007669"/>
    <property type="project" value="UniProtKB-SubCell"/>
</dbReference>
<organism evidence="8 9">
    <name type="scientific">Microbacterium protaetiae</name>
    <dbReference type="NCBI Taxonomy" id="2509458"/>
    <lineage>
        <taxon>Bacteria</taxon>
        <taxon>Bacillati</taxon>
        <taxon>Actinomycetota</taxon>
        <taxon>Actinomycetes</taxon>
        <taxon>Micrococcales</taxon>
        <taxon>Microbacteriaceae</taxon>
        <taxon>Microbacterium</taxon>
    </lineage>
</organism>
<evidence type="ECO:0000256" key="3">
    <source>
        <dbReference type="ARBA" id="ARBA00022692"/>
    </source>
</evidence>
<dbReference type="KEGG" id="mprt:ET475_09290"/>
<feature type="transmembrane region" description="Helical" evidence="6">
    <location>
        <begin position="129"/>
        <end position="155"/>
    </location>
</feature>
<feature type="transmembrane region" description="Helical" evidence="6">
    <location>
        <begin position="44"/>
        <end position="65"/>
    </location>
</feature>
<feature type="transmembrane region" description="Helical" evidence="6">
    <location>
        <begin position="312"/>
        <end position="333"/>
    </location>
</feature>
<keyword evidence="2" id="KW-1003">Cell membrane</keyword>
<feature type="domain" description="ABC3 transporter permease C-terminal" evidence="7">
    <location>
        <begin position="97"/>
        <end position="203"/>
    </location>
</feature>
<evidence type="ECO:0000313" key="8">
    <source>
        <dbReference type="EMBL" id="QAY60165.1"/>
    </source>
</evidence>
<accession>A0A4P6ED44</accession>
<keyword evidence="5 6" id="KW-0472">Membrane</keyword>
<evidence type="ECO:0000256" key="4">
    <source>
        <dbReference type="ARBA" id="ARBA00022989"/>
    </source>
</evidence>
<dbReference type="Proteomes" id="UP000293995">
    <property type="component" value="Chromosome"/>
</dbReference>
<evidence type="ECO:0000313" key="9">
    <source>
        <dbReference type="Proteomes" id="UP000293995"/>
    </source>
</evidence>
<dbReference type="EMBL" id="CP035494">
    <property type="protein sequence ID" value="QAY60165.1"/>
    <property type="molecule type" value="Genomic_DNA"/>
</dbReference>
<keyword evidence="3 6" id="KW-0812">Transmembrane</keyword>
<dbReference type="AlphaFoldDB" id="A0A4P6ED44"/>
<feature type="transmembrane region" description="Helical" evidence="6">
    <location>
        <begin position="406"/>
        <end position="428"/>
    </location>
</feature>
<feature type="transmembrane region" description="Helical" evidence="6">
    <location>
        <begin position="345"/>
        <end position="366"/>
    </location>
</feature>
<keyword evidence="4 6" id="KW-1133">Transmembrane helix</keyword>
<feature type="transmembrane region" description="Helical" evidence="6">
    <location>
        <begin position="251"/>
        <end position="278"/>
    </location>
</feature>
<dbReference type="Pfam" id="PF02687">
    <property type="entry name" value="FtsX"/>
    <property type="match status" value="1"/>
</dbReference>
<evidence type="ECO:0000256" key="6">
    <source>
        <dbReference type="SAM" id="Phobius"/>
    </source>
</evidence>
<gene>
    <name evidence="8" type="ORF">ET475_09290</name>
</gene>
<comment type="subcellular location">
    <subcellularLocation>
        <location evidence="1">Cell membrane</location>
        <topology evidence="1">Multi-pass membrane protein</topology>
    </subcellularLocation>
</comment>
<dbReference type="InterPro" id="IPR003838">
    <property type="entry name" value="ABC3_permease_C"/>
</dbReference>
<feature type="transmembrane region" description="Helical" evidence="6">
    <location>
        <begin position="221"/>
        <end position="239"/>
    </location>
</feature>